<dbReference type="NCBIfam" id="NF003767">
    <property type="entry name" value="PRK05363.1"/>
    <property type="match status" value="1"/>
</dbReference>
<gene>
    <name evidence="7" type="primary">yedY</name>
    <name evidence="5" type="synonym">msrP</name>
    <name evidence="7" type="ORF">BN1804_01174</name>
</gene>
<dbReference type="Proteomes" id="UP000183920">
    <property type="component" value="Unassembled WGS sequence"/>
</dbReference>
<evidence type="ECO:0000313" key="7">
    <source>
        <dbReference type="EMBL" id="CRL60875.1"/>
    </source>
</evidence>
<comment type="function">
    <text evidence="5">Part of the MsrPQ system that repairs oxidized periplasmic proteins containing methionine sulfoxide residues (Met-O), using respiratory chain electrons. Thus protects these proteins from oxidative-stress damage caused by reactive species of oxygen and chlorine generated by the host defense mechanisms. MsrPQ is essential for the maintenance of envelope integrity under bleach stress, rescuing a wide series of structurally unrelated periplasmic proteins from methionine oxidation. The catalytic subunit MsrP is non-stereospecific, being able to reduce both (R-) and (S-) diastereoisomers of methionine sulfoxide.</text>
</comment>
<comment type="similarity">
    <text evidence="5">Belongs to the MsrP family.</text>
</comment>
<dbReference type="AlphaFoldDB" id="A0A0G4Q4Z9"/>
<feature type="binding site" evidence="5">
    <location>
        <begin position="251"/>
        <end position="253"/>
    </location>
    <ligand>
        <name>Mo-molybdopterin</name>
        <dbReference type="ChEBI" id="CHEBI:71302"/>
    </ligand>
</feature>
<evidence type="ECO:0000256" key="2">
    <source>
        <dbReference type="ARBA" id="ARBA00022723"/>
    </source>
</evidence>
<evidence type="ECO:0000256" key="1">
    <source>
        <dbReference type="ARBA" id="ARBA00022505"/>
    </source>
</evidence>
<feature type="binding site" evidence="5">
    <location>
        <begin position="93"/>
        <end position="94"/>
    </location>
    <ligand>
        <name>Mo-molybdopterin</name>
        <dbReference type="ChEBI" id="CHEBI:71302"/>
    </ligand>
</feature>
<proteinExistence type="inferred from homology"/>
<feature type="binding site" evidence="5">
    <location>
        <position position="235"/>
    </location>
    <ligand>
        <name>Mo-molybdopterin</name>
        <dbReference type="ChEBI" id="CHEBI:71302"/>
    </ligand>
</feature>
<dbReference type="HAMAP" id="MF_01206">
    <property type="entry name" value="MsrP"/>
    <property type="match status" value="1"/>
</dbReference>
<comment type="cofactor">
    <cofactor evidence="5">
        <name>Mo-molybdopterin</name>
        <dbReference type="ChEBI" id="CHEBI:71302"/>
    </cofactor>
    <text evidence="5">Binds 1 Mo-molybdopterin (Mo-MPT) cofactor per subunit.</text>
</comment>
<comment type="catalytic activity">
    <reaction evidence="5">
        <text>L-methionyl-[protein] + a quinone + H2O = L-methionyl-(S)-S-oxide-[protein] + a quinol</text>
        <dbReference type="Rhea" id="RHEA:51292"/>
        <dbReference type="Rhea" id="RHEA-COMP:12313"/>
        <dbReference type="Rhea" id="RHEA-COMP:12315"/>
        <dbReference type="ChEBI" id="CHEBI:15377"/>
        <dbReference type="ChEBI" id="CHEBI:16044"/>
        <dbReference type="ChEBI" id="CHEBI:24646"/>
        <dbReference type="ChEBI" id="CHEBI:44120"/>
        <dbReference type="ChEBI" id="CHEBI:132124"/>
    </reaction>
</comment>
<dbReference type="PANTHER" id="PTHR43032">
    <property type="entry name" value="PROTEIN-METHIONINE-SULFOXIDE REDUCTASE"/>
    <property type="match status" value="1"/>
</dbReference>
<feature type="binding site" evidence="5">
    <location>
        <position position="148"/>
    </location>
    <ligand>
        <name>Mo-molybdopterin</name>
        <dbReference type="ChEBI" id="CHEBI:71302"/>
    </ligand>
    <ligandPart>
        <name>Mo</name>
        <dbReference type="ChEBI" id="CHEBI:28685"/>
    </ligandPart>
</feature>
<accession>A0A0G4Q4Z9</accession>
<evidence type="ECO:0000259" key="6">
    <source>
        <dbReference type="Pfam" id="PF00174"/>
    </source>
</evidence>
<comment type="subunit">
    <text evidence="5">Heterodimer of a catalytic subunit (MsrP) and a heme-binding subunit (MsrQ).</text>
</comment>
<dbReference type="EMBL" id="CVRY01000002">
    <property type="protein sequence ID" value="CRL60875.1"/>
    <property type="molecule type" value="Genomic_DNA"/>
</dbReference>
<dbReference type="SUPFAM" id="SSF56524">
    <property type="entry name" value="Oxidoreductase molybdopterin-binding domain"/>
    <property type="match status" value="1"/>
</dbReference>
<keyword evidence="3 5" id="KW-0732">Signal</keyword>
<dbReference type="GO" id="GO:0043546">
    <property type="term" value="F:molybdopterin cofactor binding"/>
    <property type="evidence" value="ECO:0007669"/>
    <property type="project" value="UniProtKB-UniRule"/>
</dbReference>
<dbReference type="InterPro" id="IPR000572">
    <property type="entry name" value="OxRdtase_Mopterin-bd_dom"/>
</dbReference>
<dbReference type="Gene3D" id="3.90.420.10">
    <property type="entry name" value="Oxidoreductase, molybdopterin-binding domain"/>
    <property type="match status" value="1"/>
</dbReference>
<dbReference type="EC" id="1.8.5.-" evidence="5"/>
<evidence type="ECO:0000256" key="5">
    <source>
        <dbReference type="HAMAP-Rule" id="MF_01206"/>
    </source>
</evidence>
<keyword evidence="4 5" id="KW-0560">Oxidoreductase</keyword>
<dbReference type="RefSeq" id="WP_072063305.1">
    <property type="nucleotide sequence ID" value="NZ_CVRY01000002.1"/>
</dbReference>
<keyword evidence="2 5" id="KW-0479">Metal-binding</keyword>
<dbReference type="Pfam" id="PF00174">
    <property type="entry name" value="Oxidored_molyb"/>
    <property type="match status" value="1"/>
</dbReference>
<dbReference type="InterPro" id="IPR036374">
    <property type="entry name" value="OxRdtase_Mopterin-bd_sf"/>
</dbReference>
<dbReference type="GO" id="GO:0016672">
    <property type="term" value="F:oxidoreductase activity, acting on a sulfur group of donors, quinone or similar compound as acceptor"/>
    <property type="evidence" value="ECO:0007669"/>
    <property type="project" value="UniProtKB-UniRule"/>
</dbReference>
<feature type="domain" description="Oxidoreductase molybdopterin-binding" evidence="6">
    <location>
        <begin position="109"/>
        <end position="269"/>
    </location>
</feature>
<feature type="binding site" evidence="5">
    <location>
        <position position="90"/>
    </location>
    <ligand>
        <name>Mo-molybdopterin</name>
        <dbReference type="ChEBI" id="CHEBI:71302"/>
    </ligand>
</feature>
<comment type="catalytic activity">
    <reaction evidence="5">
        <text>L-methionyl-[protein] + a quinone + H2O = L-methionyl-(R)-S-oxide-[protein] + a quinol</text>
        <dbReference type="Rhea" id="RHEA:51296"/>
        <dbReference type="Rhea" id="RHEA-COMP:12313"/>
        <dbReference type="Rhea" id="RHEA-COMP:12314"/>
        <dbReference type="ChEBI" id="CHEBI:15377"/>
        <dbReference type="ChEBI" id="CHEBI:16044"/>
        <dbReference type="ChEBI" id="CHEBI:24646"/>
        <dbReference type="ChEBI" id="CHEBI:45764"/>
        <dbReference type="ChEBI" id="CHEBI:132124"/>
    </reaction>
</comment>
<dbReference type="GO" id="GO:0030091">
    <property type="term" value="P:protein repair"/>
    <property type="evidence" value="ECO:0007669"/>
    <property type="project" value="UniProtKB-UniRule"/>
</dbReference>
<keyword evidence="1 5" id="KW-0500">Molybdenum</keyword>
<protein>
    <recommendedName>
        <fullName evidence="5">Protein-methionine-sulfoxide reductase catalytic subunit MsrP</fullName>
        <ecNumber evidence="5">1.8.5.-</ecNumber>
    </recommendedName>
</protein>
<evidence type="ECO:0000313" key="8">
    <source>
        <dbReference type="Proteomes" id="UP000183920"/>
    </source>
</evidence>
<feature type="binding site" evidence="5">
    <location>
        <position position="240"/>
    </location>
    <ligand>
        <name>Mo-molybdopterin</name>
        <dbReference type="ChEBI" id="CHEBI:71302"/>
    </ligand>
</feature>
<feature type="binding site" evidence="5">
    <location>
        <position position="183"/>
    </location>
    <ligand>
        <name>Mo-molybdopterin</name>
        <dbReference type="ChEBI" id="CHEBI:71302"/>
    </ligand>
</feature>
<dbReference type="PANTHER" id="PTHR43032:SF3">
    <property type="entry name" value="PROTEIN-METHIONINE-SULFOXIDE REDUCTASE CATALYTIC SUBUNIT MSRP"/>
    <property type="match status" value="1"/>
</dbReference>
<evidence type="ECO:0000256" key="4">
    <source>
        <dbReference type="ARBA" id="ARBA00023002"/>
    </source>
</evidence>
<evidence type="ECO:0000256" key="3">
    <source>
        <dbReference type="ARBA" id="ARBA00022729"/>
    </source>
</evidence>
<dbReference type="InterPro" id="IPR022867">
    <property type="entry name" value="MsrP"/>
</dbReference>
<name>A0A0G4Q4Z9_9GAMM</name>
<sequence length="336" mass="38328">MKKNRKNNLSEITPESVFMMKRRNLLKLLGIGATGIAVSSTVKADLFSWLTEDNKPTTPKSSRKELQFIQPEEYQSSLQLTHEDKVIGYNNFYEFGLNKSDPAKYAHTMKTEEWTLTIDGEVNRPLTLNLDDINHKFQLEERIYRMRCVEAWSMVIPWVGFPLASLLSLVEPNSRAKYVAFETRYAPLEMRGQDSRFIGGGLQYPYVEGLRLDEAMNPLTLLATGVYGKSLPNQNGAPIRLVVPWKYGFKGIKSIVKIRLTESIPPTTWNLSAPHEYGFYANVNPDVSHPRWSQATERFIGTGGLGQVTRQPTLLFNGYGDQVAHLYKDLDLRRNF</sequence>
<organism evidence="7 8">
    <name type="scientific">Proteus penneri</name>
    <dbReference type="NCBI Taxonomy" id="102862"/>
    <lineage>
        <taxon>Bacteria</taxon>
        <taxon>Pseudomonadati</taxon>
        <taxon>Pseudomonadota</taxon>
        <taxon>Gammaproteobacteria</taxon>
        <taxon>Enterobacterales</taxon>
        <taxon>Morganellaceae</taxon>
        <taxon>Proteus</taxon>
    </lineage>
</organism>
<dbReference type="GO" id="GO:0046872">
    <property type="term" value="F:metal ion binding"/>
    <property type="evidence" value="ECO:0007669"/>
    <property type="project" value="UniProtKB-KW"/>
</dbReference>
<reference evidence="8" key="1">
    <citation type="submission" date="2015-06" db="EMBL/GenBank/DDBJ databases">
        <authorList>
            <person name="Urmite Genomes"/>
        </authorList>
    </citation>
    <scope>NUCLEOTIDE SEQUENCE [LARGE SCALE GENOMIC DNA]</scope>
    <source>
        <strain evidence="8">CSUR P1867</strain>
    </source>
</reference>